<feature type="region of interest" description="Disordered" evidence="1">
    <location>
        <begin position="165"/>
        <end position="194"/>
    </location>
</feature>
<dbReference type="InterPro" id="IPR008983">
    <property type="entry name" value="Tumour_necrosis_fac-like_dom"/>
</dbReference>
<dbReference type="GO" id="GO:0030198">
    <property type="term" value="P:extracellular matrix organization"/>
    <property type="evidence" value="ECO:0007669"/>
    <property type="project" value="TreeGrafter"/>
</dbReference>
<dbReference type="GO" id="GO:0030020">
    <property type="term" value="F:extracellular matrix structural constituent conferring tensile strength"/>
    <property type="evidence" value="ECO:0007669"/>
    <property type="project" value="TreeGrafter"/>
</dbReference>
<evidence type="ECO:0000313" key="3">
    <source>
        <dbReference type="EMBL" id="BAU98969.1"/>
    </source>
</evidence>
<feature type="chain" id="PRO_5038509205" evidence="2">
    <location>
        <begin position="29"/>
        <end position="367"/>
    </location>
</feature>
<dbReference type="AlphaFoldDB" id="A0A173LVU5"/>
<sequence length="367" mass="37674">MKQKRTRLVLITSALLSAVLLTSCNSQTPEVSPTSTDSCERAVTAGLSAYELWITQGNTGSLQDFFDSLVGEKGEDGYVGADGVNGEPGAPGKPGASAYQLWLDAGNSGTPEDFLNSIAGADGLDGLNGLSAYQLWLSLGNSGTTQDFLDSLVGATGQQGIPGVCTAGDVGPQGPAGPVGPSGSPGPTGATGPQGIQGIQGIQGPIGVSPVLYYGSFYDTTDQANNPVNTVRAMRLNNVTPGVDGVIGDGVSVVNGSRITIAHTGVYNLQFSAQLYNGSGAATVDIWLAKNGQPVAQTNTQEYIPANNRVVAAWNFVVDATAGDYYEFMWYAGSDVNTVINSVGPRTVGSYTIPAIPGLIVTVTQAR</sequence>
<dbReference type="GO" id="GO:0031012">
    <property type="term" value="C:extracellular matrix"/>
    <property type="evidence" value="ECO:0007669"/>
    <property type="project" value="TreeGrafter"/>
</dbReference>
<dbReference type="RefSeq" id="WP_096380823.1">
    <property type="nucleotide sequence ID" value="NZ_AP017457.1"/>
</dbReference>
<reference evidence="3 4" key="1">
    <citation type="journal article" date="2016" name="Genome Announc.">
        <title>Complete Genome Sequence of Aurantimicrobium minutum Type Strain KNCT, a Planktonic Ultramicrobacterium Isolated from River Water.</title>
        <authorList>
            <person name="Nakai R."/>
            <person name="Fujisawa T."/>
            <person name="Nakamura Y."/>
            <person name="Nishide H."/>
            <person name="Uchiyama I."/>
            <person name="Baba T."/>
            <person name="Toyoda A."/>
            <person name="Fujiyama A."/>
            <person name="Naganuma T."/>
            <person name="Niki H."/>
        </authorList>
    </citation>
    <scope>NUCLEOTIDE SEQUENCE [LARGE SCALE GENOMIC DNA]</scope>
    <source>
        <strain evidence="3 4">KNC</strain>
    </source>
</reference>
<dbReference type="PROSITE" id="PS51257">
    <property type="entry name" value="PROKAR_LIPOPROTEIN"/>
    <property type="match status" value="1"/>
</dbReference>
<dbReference type="EMBL" id="AP017457">
    <property type="protein sequence ID" value="BAU98969.1"/>
    <property type="molecule type" value="Genomic_DNA"/>
</dbReference>
<dbReference type="PANTHER" id="PTHR24023:SF1082">
    <property type="entry name" value="COLLAGEN TRIPLE HELIX REPEAT"/>
    <property type="match status" value="1"/>
</dbReference>
<accession>A0A173LVU5</accession>
<dbReference type="OrthoDB" id="4227103at2"/>
<dbReference type="InterPro" id="IPR008160">
    <property type="entry name" value="Collagen"/>
</dbReference>
<name>A0A173LVU5_9MICO</name>
<feature type="compositionally biased region" description="Low complexity" evidence="1">
    <location>
        <begin position="179"/>
        <end position="194"/>
    </location>
</feature>
<dbReference type="Pfam" id="PF01391">
    <property type="entry name" value="Collagen"/>
    <property type="match status" value="1"/>
</dbReference>
<dbReference type="Gene3D" id="2.60.120.40">
    <property type="match status" value="1"/>
</dbReference>
<dbReference type="GeneID" id="80451611"/>
<gene>
    <name evidence="3" type="ORF">AUMI_14270</name>
</gene>
<dbReference type="KEGG" id="amin:AUMI_14270"/>
<keyword evidence="2" id="KW-0732">Signal</keyword>
<organism evidence="3 4">
    <name type="scientific">Aurantimicrobium minutum</name>
    <dbReference type="NCBI Taxonomy" id="708131"/>
    <lineage>
        <taxon>Bacteria</taxon>
        <taxon>Bacillati</taxon>
        <taxon>Actinomycetota</taxon>
        <taxon>Actinomycetes</taxon>
        <taxon>Micrococcales</taxon>
        <taxon>Microbacteriaceae</taxon>
        <taxon>Aurantimicrobium</taxon>
    </lineage>
</organism>
<feature type="signal peptide" evidence="2">
    <location>
        <begin position="1"/>
        <end position="28"/>
    </location>
</feature>
<dbReference type="GO" id="GO:0005615">
    <property type="term" value="C:extracellular space"/>
    <property type="evidence" value="ECO:0007669"/>
    <property type="project" value="TreeGrafter"/>
</dbReference>
<dbReference type="InterPro" id="IPR050149">
    <property type="entry name" value="Collagen_superfamily"/>
</dbReference>
<dbReference type="Proteomes" id="UP000243847">
    <property type="component" value="Chromosome sequence1"/>
</dbReference>
<evidence type="ECO:0000256" key="1">
    <source>
        <dbReference type="SAM" id="MobiDB-lite"/>
    </source>
</evidence>
<proteinExistence type="predicted"/>
<dbReference type="PANTHER" id="PTHR24023">
    <property type="entry name" value="COLLAGEN ALPHA"/>
    <property type="match status" value="1"/>
</dbReference>
<evidence type="ECO:0000256" key="2">
    <source>
        <dbReference type="SAM" id="SignalP"/>
    </source>
</evidence>
<protein>
    <submittedName>
        <fullName evidence="3">Cell-surface large adhesin</fullName>
    </submittedName>
</protein>
<evidence type="ECO:0000313" key="4">
    <source>
        <dbReference type="Proteomes" id="UP000243847"/>
    </source>
</evidence>